<evidence type="ECO:0000259" key="4">
    <source>
        <dbReference type="PROSITE" id="PS01124"/>
    </source>
</evidence>
<feature type="domain" description="HTH araC/xylS-type" evidence="4">
    <location>
        <begin position="105"/>
        <end position="203"/>
    </location>
</feature>
<dbReference type="GO" id="GO:0043565">
    <property type="term" value="F:sequence-specific DNA binding"/>
    <property type="evidence" value="ECO:0007669"/>
    <property type="project" value="InterPro"/>
</dbReference>
<dbReference type="InterPro" id="IPR018062">
    <property type="entry name" value="HTH_AraC-typ_CS"/>
</dbReference>
<sequence>MTIYITADFLRTFYPEAQWNGLPAPVLSVLQEKSGKARPIGQLASTSPEMAVVVQGIMNCPYQGVLGRMYLEGKSLELITIALAHGGAKTESRNAFSKKERDGVEAAHFHLLNDLENPPDLDTLARIAGMNRNKLNKRFRERYGDSVFGVFRREKLDQALQLLAQGSLNIGEAAYAAGYKSHSHLTRAFVKQFGIPPKTFRKCTPAKFDSLRRSVCPPLDSARRHNDQDAFNLFRLIVAGQL</sequence>
<evidence type="ECO:0000256" key="1">
    <source>
        <dbReference type="ARBA" id="ARBA00023015"/>
    </source>
</evidence>
<reference evidence="5 6" key="1">
    <citation type="submission" date="2019-11" db="EMBL/GenBank/DDBJ databases">
        <title>Comparative genomics of hydrocarbon-degrading Desulfosarcina strains.</title>
        <authorList>
            <person name="Watanabe M."/>
            <person name="Kojima H."/>
            <person name="Fukui M."/>
        </authorList>
    </citation>
    <scope>NUCLEOTIDE SEQUENCE [LARGE SCALE GENOMIC DNA]</scope>
    <source>
        <strain evidence="6">oXyS1</strain>
    </source>
</reference>
<evidence type="ECO:0000256" key="3">
    <source>
        <dbReference type="ARBA" id="ARBA00023163"/>
    </source>
</evidence>
<dbReference type="AlphaFoldDB" id="A0A5K8AAJ8"/>
<evidence type="ECO:0000256" key="2">
    <source>
        <dbReference type="ARBA" id="ARBA00023125"/>
    </source>
</evidence>
<evidence type="ECO:0000313" key="6">
    <source>
        <dbReference type="Proteomes" id="UP000422108"/>
    </source>
</evidence>
<name>A0A5K8AAJ8_9BACT</name>
<dbReference type="RefSeq" id="WP_162458924.1">
    <property type="nucleotide sequence ID" value="NZ_AP021879.1"/>
</dbReference>
<protein>
    <recommendedName>
        <fullName evidence="4">HTH araC/xylS-type domain-containing protein</fullName>
    </recommendedName>
</protein>
<dbReference type="InterPro" id="IPR009057">
    <property type="entry name" value="Homeodomain-like_sf"/>
</dbReference>
<organism evidence="5 6">
    <name type="scientific">Desulfosarcina ovata subsp. ovata</name>
    <dbReference type="NCBI Taxonomy" id="2752305"/>
    <lineage>
        <taxon>Bacteria</taxon>
        <taxon>Pseudomonadati</taxon>
        <taxon>Thermodesulfobacteriota</taxon>
        <taxon>Desulfobacteria</taxon>
        <taxon>Desulfobacterales</taxon>
        <taxon>Desulfosarcinaceae</taxon>
        <taxon>Desulfosarcina</taxon>
    </lineage>
</organism>
<dbReference type="InterPro" id="IPR053142">
    <property type="entry name" value="PchR_regulatory_protein"/>
</dbReference>
<keyword evidence="3" id="KW-0804">Transcription</keyword>
<dbReference type="Proteomes" id="UP000422108">
    <property type="component" value="Chromosome"/>
</dbReference>
<keyword evidence="2" id="KW-0238">DNA-binding</keyword>
<gene>
    <name evidence="5" type="ORF">DSCOOX_27190</name>
</gene>
<dbReference type="Gene3D" id="1.10.10.60">
    <property type="entry name" value="Homeodomain-like"/>
    <property type="match status" value="1"/>
</dbReference>
<evidence type="ECO:0000313" key="5">
    <source>
        <dbReference type="EMBL" id="BBO89539.1"/>
    </source>
</evidence>
<dbReference type="EMBL" id="AP021879">
    <property type="protein sequence ID" value="BBO89539.1"/>
    <property type="molecule type" value="Genomic_DNA"/>
</dbReference>
<dbReference type="PROSITE" id="PS01124">
    <property type="entry name" value="HTH_ARAC_FAMILY_2"/>
    <property type="match status" value="1"/>
</dbReference>
<proteinExistence type="predicted"/>
<accession>A0A5K8AAJ8</accession>
<dbReference type="SUPFAM" id="SSF46689">
    <property type="entry name" value="Homeodomain-like"/>
    <property type="match status" value="2"/>
</dbReference>
<dbReference type="SMART" id="SM00342">
    <property type="entry name" value="HTH_ARAC"/>
    <property type="match status" value="1"/>
</dbReference>
<dbReference type="InterPro" id="IPR018060">
    <property type="entry name" value="HTH_AraC"/>
</dbReference>
<dbReference type="GO" id="GO:0003700">
    <property type="term" value="F:DNA-binding transcription factor activity"/>
    <property type="evidence" value="ECO:0007669"/>
    <property type="project" value="InterPro"/>
</dbReference>
<dbReference type="PANTHER" id="PTHR47893:SF1">
    <property type="entry name" value="REGULATORY PROTEIN PCHR"/>
    <property type="match status" value="1"/>
</dbReference>
<keyword evidence="6" id="KW-1185">Reference proteome</keyword>
<dbReference type="PANTHER" id="PTHR47893">
    <property type="entry name" value="REGULATORY PROTEIN PCHR"/>
    <property type="match status" value="1"/>
</dbReference>
<dbReference type="Pfam" id="PF12833">
    <property type="entry name" value="HTH_18"/>
    <property type="match status" value="1"/>
</dbReference>
<dbReference type="PROSITE" id="PS00041">
    <property type="entry name" value="HTH_ARAC_FAMILY_1"/>
    <property type="match status" value="1"/>
</dbReference>
<keyword evidence="1" id="KW-0805">Transcription regulation</keyword>